<dbReference type="InterPro" id="IPR006439">
    <property type="entry name" value="HAD-SF_hydro_IA"/>
</dbReference>
<evidence type="ECO:0000313" key="3">
    <source>
        <dbReference type="EMBL" id="RLN42608.1"/>
    </source>
</evidence>
<dbReference type="SUPFAM" id="SSF56784">
    <property type="entry name" value="HAD-like"/>
    <property type="match status" value="1"/>
</dbReference>
<dbReference type="AlphaFoldDB" id="A0A3L6TU11"/>
<evidence type="ECO:0000313" key="4">
    <source>
        <dbReference type="Proteomes" id="UP000275267"/>
    </source>
</evidence>
<dbReference type="InterPro" id="IPR036249">
    <property type="entry name" value="Thioredoxin-like_sf"/>
</dbReference>
<dbReference type="SFLD" id="SFLDS00003">
    <property type="entry name" value="Haloacid_Dehalogenase"/>
    <property type="match status" value="1"/>
</dbReference>
<dbReference type="EMBL" id="PQIB02000001">
    <property type="protein sequence ID" value="RLN42608.1"/>
    <property type="molecule type" value="Genomic_DNA"/>
</dbReference>
<dbReference type="SFLD" id="SFLDG01129">
    <property type="entry name" value="C1.5:_HAD__Beta-PGM__Phosphata"/>
    <property type="match status" value="1"/>
</dbReference>
<evidence type="ECO:0000256" key="1">
    <source>
        <dbReference type="ARBA" id="ARBA00022737"/>
    </source>
</evidence>
<dbReference type="PANTHER" id="PTHR46388">
    <property type="entry name" value="NHL REPEAT-CONTAINING PROTEIN 2"/>
    <property type="match status" value="1"/>
</dbReference>
<dbReference type="STRING" id="4540.A0A3L6TU11"/>
<dbReference type="InterPro" id="IPR023198">
    <property type="entry name" value="PGP-like_dom2"/>
</dbReference>
<name>A0A3L6TU11_PANMI</name>
<dbReference type="OrthoDB" id="273823at2759"/>
<dbReference type="NCBIfam" id="TIGR01509">
    <property type="entry name" value="HAD-SF-IA-v3"/>
    <property type="match status" value="1"/>
</dbReference>
<dbReference type="InterPro" id="IPR045302">
    <property type="entry name" value="NHL2_NHL_rpt_dom"/>
</dbReference>
<gene>
    <name evidence="3" type="ORF">C2845_PM01G13130</name>
</gene>
<dbReference type="Pfam" id="PF13419">
    <property type="entry name" value="HAD_2"/>
    <property type="match status" value="1"/>
</dbReference>
<keyword evidence="1" id="KW-0677">Repeat</keyword>
<reference evidence="4" key="1">
    <citation type="journal article" date="2019" name="Nat. Commun.">
        <title>The genome of broomcorn millet.</title>
        <authorList>
            <person name="Zou C."/>
            <person name="Miki D."/>
            <person name="Li D."/>
            <person name="Tang Q."/>
            <person name="Xiao L."/>
            <person name="Rajput S."/>
            <person name="Deng P."/>
            <person name="Jia W."/>
            <person name="Huang R."/>
            <person name="Zhang M."/>
            <person name="Sun Y."/>
            <person name="Hu J."/>
            <person name="Fu X."/>
            <person name="Schnable P.S."/>
            <person name="Li F."/>
            <person name="Zhang H."/>
            <person name="Feng B."/>
            <person name="Zhu X."/>
            <person name="Liu R."/>
            <person name="Schnable J.C."/>
            <person name="Zhu J.-K."/>
            <person name="Zhang H."/>
        </authorList>
    </citation>
    <scope>NUCLEOTIDE SEQUENCE [LARGE SCALE GENOMIC DNA]</scope>
</reference>
<protein>
    <submittedName>
        <fullName evidence="3">NHL repeat-containing protein 2</fullName>
    </submittedName>
</protein>
<dbReference type="Gene3D" id="1.10.150.240">
    <property type="entry name" value="Putative phosphatase, domain 2"/>
    <property type="match status" value="1"/>
</dbReference>
<dbReference type="CDD" id="cd14951">
    <property type="entry name" value="NHL-2_like"/>
    <property type="match status" value="1"/>
</dbReference>
<dbReference type="Gene3D" id="3.40.50.1000">
    <property type="entry name" value="HAD superfamily/HAD-like"/>
    <property type="match status" value="1"/>
</dbReference>
<dbReference type="Gene3D" id="2.120.10.30">
    <property type="entry name" value="TolB, C-terminal domain"/>
    <property type="match status" value="2"/>
</dbReference>
<dbReference type="SFLD" id="SFLDG01135">
    <property type="entry name" value="C1.5.6:_HAD__Beta-PGM__Phospha"/>
    <property type="match status" value="1"/>
</dbReference>
<dbReference type="CDD" id="cd07505">
    <property type="entry name" value="HAD_BPGM-like"/>
    <property type="match status" value="1"/>
</dbReference>
<dbReference type="InterPro" id="IPR011042">
    <property type="entry name" value="6-blade_b-propeller_TolB-like"/>
</dbReference>
<dbReference type="InterPro" id="IPR036412">
    <property type="entry name" value="HAD-like_sf"/>
</dbReference>
<evidence type="ECO:0000256" key="2">
    <source>
        <dbReference type="PROSITE-ProRule" id="PRU00504"/>
    </source>
</evidence>
<dbReference type="Proteomes" id="UP000275267">
    <property type="component" value="Unassembled WGS sequence"/>
</dbReference>
<dbReference type="InterPro" id="IPR023214">
    <property type="entry name" value="HAD_sf"/>
</dbReference>
<dbReference type="PRINTS" id="PR00413">
    <property type="entry name" value="HADHALOGNASE"/>
</dbReference>
<dbReference type="SUPFAM" id="SSF52833">
    <property type="entry name" value="Thioredoxin-like"/>
    <property type="match status" value="1"/>
</dbReference>
<keyword evidence="4" id="KW-1185">Reference proteome</keyword>
<dbReference type="PANTHER" id="PTHR46388:SF2">
    <property type="entry name" value="NHL REPEAT-CONTAINING PROTEIN 2"/>
    <property type="match status" value="1"/>
</dbReference>
<dbReference type="SUPFAM" id="SSF101898">
    <property type="entry name" value="NHL repeat"/>
    <property type="match status" value="1"/>
</dbReference>
<dbReference type="InterPro" id="IPR041492">
    <property type="entry name" value="HAD_2"/>
</dbReference>
<dbReference type="Pfam" id="PF01436">
    <property type="entry name" value="NHL"/>
    <property type="match status" value="2"/>
</dbReference>
<sequence length="988" mass="106904">MQLQRRGRRGVVIAASAASAPSPSSPGTEVAEGPAWGKVSAVLFDMDGVLCNSEEPSRQAGVDVLAEMGVEVTVDDFVPFMGTGEANFLGGVARVKGVKDFNPESAKKRFFEIYLDKYAKPNSGIGFPGALELIMECKNAGLKVAVASSADRIKVDANLAAAGLPVSLFDAIVSADAFENLKPAPDIFLSASKNLGVDTSECIVIEDALAGVQAAKAAEMRCIAVTTTLEEDALQQASPSLIRKNIGDVSINDILYGGSNARHIHNLCSKESCRLLGSRREILRYGSLGVAVSCLFVAARNWKFASPKGLLNFFMGGNSSIFVNNEGFKRKGGIAGFLDLLLYQLHACLARPGVRREEFTVVGVHSAKFDNEKDLDAIRNAVLRYNITHPRELGVNSWPTFVLIGPNGKVLARISGEGHRKDLDDVVGAALEFYEDKKLLRNDPLPLALEKDKDSRLLTSPLNFPGKLALDVENNRLFISDSNHNRIVVTDLEGQFICQVGSSEEGLLDGPFDAALFNRPQGLSYNSKKNILYVADTENHALREINFVDETVRTLAGNGTKGYDYKGGGPKFAMDVCYDPSQETVYIAMAGQHQIWKHNIRDGVTNVLSGDGYERNLNGSSVSIAQPSGISLAPGIKCQVLFFCHGITPLSIWLTGIILTELQELFVADSESSSIRAVNLKTGGSRLLAGGDPVFPENLFRFGDYDGTGSDVLLQHPLGVVYASDNQVYVADSYNHKIKRLDPVTRKVTTVAGTGRAGYKDGPGLSAQLSEPAGVVEVGDGRLLVADTNNNAIRYITLSEKGAEVKTLDLIGVQPLSPKPKTLKRLRQRLSVDTDVINVDGGSSMEGFLSLAITVPDGYHFSKSQLMQIEPANGFLDSEGLASLKFKRISSSSSMGRINRKIYYCKEDEVCLYQSVAFDVKFHEGTEPSPAQITLSYSVTLRDNSGDAQLIAGRKNAKEIIGSVPNDESQTCVMRTQFFIMLTCIMEF</sequence>
<dbReference type="FunFam" id="2.120.10.30:FF:000123">
    <property type="entry name" value="Chloroplast protein HCF243"/>
    <property type="match status" value="1"/>
</dbReference>
<organism evidence="3 4">
    <name type="scientific">Panicum miliaceum</name>
    <name type="common">Proso millet</name>
    <name type="synonym">Broomcorn millet</name>
    <dbReference type="NCBI Taxonomy" id="4540"/>
    <lineage>
        <taxon>Eukaryota</taxon>
        <taxon>Viridiplantae</taxon>
        <taxon>Streptophyta</taxon>
        <taxon>Embryophyta</taxon>
        <taxon>Tracheophyta</taxon>
        <taxon>Spermatophyta</taxon>
        <taxon>Magnoliopsida</taxon>
        <taxon>Liliopsida</taxon>
        <taxon>Poales</taxon>
        <taxon>Poaceae</taxon>
        <taxon>PACMAD clade</taxon>
        <taxon>Panicoideae</taxon>
        <taxon>Panicodae</taxon>
        <taxon>Paniceae</taxon>
        <taxon>Panicinae</taxon>
        <taxon>Panicum</taxon>
        <taxon>Panicum sect. Panicum</taxon>
    </lineage>
</organism>
<comment type="caution">
    <text evidence="3">The sequence shown here is derived from an EMBL/GenBank/DDBJ whole genome shotgun (WGS) entry which is preliminary data.</text>
</comment>
<dbReference type="InterPro" id="IPR001258">
    <property type="entry name" value="NHL_repeat"/>
</dbReference>
<proteinExistence type="predicted"/>
<dbReference type="PROSITE" id="PS51125">
    <property type="entry name" value="NHL"/>
    <property type="match status" value="1"/>
</dbReference>
<feature type="repeat" description="NHL" evidence="2">
    <location>
        <begin position="714"/>
        <end position="744"/>
    </location>
</feature>
<dbReference type="Gene3D" id="3.40.30.10">
    <property type="entry name" value="Glutaredoxin"/>
    <property type="match status" value="1"/>
</dbReference>
<accession>A0A3L6TU11</accession>